<dbReference type="PROSITE" id="PS50888">
    <property type="entry name" value="BHLH"/>
    <property type="match status" value="1"/>
</dbReference>
<keyword evidence="5" id="KW-0804">Transcription</keyword>
<evidence type="ECO:0000256" key="6">
    <source>
        <dbReference type="ARBA" id="ARBA00023242"/>
    </source>
</evidence>
<dbReference type="GO" id="GO:0000977">
    <property type="term" value="F:RNA polymerase II transcription regulatory region sequence-specific DNA binding"/>
    <property type="evidence" value="ECO:0007669"/>
    <property type="project" value="TreeGrafter"/>
</dbReference>
<sequence>LKFLRDQSLTCHHICPIKEGEEIVKRNLGAKYIKRLASKELYMDLVPSMFMPDSTEEDGLLFSDSFVLSPFLPCQNHDVCNPIANKNGGSNKKRSLCDTYGASEANKGAPDDRESKKMRHRDIERQRRQEVSSLFKSLRTLLPFQYIQGKRATSDHIFQAVNYIKDLQNKIKELNEKKNRIKKSIPGTHITHPSTEECTSSSLSSSSTLSSSCSCVDDKHITVVVMPCLMGVEIVISCCIQRNKSCLSTVLQTLAQEQRLSVVSCLSSKLQQRFTHTIVSQVENGIKIDYSEIKDKIMNM</sequence>
<organism evidence="10 11">
    <name type="scientific">Thlaspi arvense</name>
    <name type="common">Field penny-cress</name>
    <dbReference type="NCBI Taxonomy" id="13288"/>
    <lineage>
        <taxon>Eukaryota</taxon>
        <taxon>Viridiplantae</taxon>
        <taxon>Streptophyta</taxon>
        <taxon>Embryophyta</taxon>
        <taxon>Tracheophyta</taxon>
        <taxon>Spermatophyta</taxon>
        <taxon>Magnoliopsida</taxon>
        <taxon>eudicotyledons</taxon>
        <taxon>Gunneridae</taxon>
        <taxon>Pentapetalae</taxon>
        <taxon>rosids</taxon>
        <taxon>malvids</taxon>
        <taxon>Brassicales</taxon>
        <taxon>Brassicaceae</taxon>
        <taxon>Thlaspideae</taxon>
        <taxon>Thlaspi</taxon>
    </lineage>
</organism>
<evidence type="ECO:0000256" key="1">
    <source>
        <dbReference type="ARBA" id="ARBA00004123"/>
    </source>
</evidence>
<dbReference type="EMBL" id="OU466858">
    <property type="protein sequence ID" value="CAH2048089.1"/>
    <property type="molecule type" value="Genomic_DNA"/>
</dbReference>
<evidence type="ECO:0000256" key="3">
    <source>
        <dbReference type="ARBA" id="ARBA00023015"/>
    </source>
</evidence>
<dbReference type="PANTHER" id="PTHR13935:SF111">
    <property type="entry name" value="TRANSCRIPTION FACTOR BHLH125"/>
    <property type="match status" value="1"/>
</dbReference>
<evidence type="ECO:0000313" key="11">
    <source>
        <dbReference type="Proteomes" id="UP000836841"/>
    </source>
</evidence>
<dbReference type="InterPro" id="IPR036638">
    <property type="entry name" value="HLH_DNA-bd_sf"/>
</dbReference>
<evidence type="ECO:0000256" key="8">
    <source>
        <dbReference type="SAM" id="MobiDB-lite"/>
    </source>
</evidence>
<reference evidence="10 11" key="1">
    <citation type="submission" date="2022-03" db="EMBL/GenBank/DDBJ databases">
        <authorList>
            <person name="Nunn A."/>
            <person name="Chopra R."/>
            <person name="Nunn A."/>
            <person name="Contreras Garrido A."/>
        </authorList>
    </citation>
    <scope>NUCLEOTIDE SEQUENCE [LARGE SCALE GENOMIC DNA]</scope>
</reference>
<feature type="non-terminal residue" evidence="10">
    <location>
        <position position="1"/>
    </location>
</feature>
<keyword evidence="4" id="KW-0238">DNA-binding</keyword>
<dbReference type="CDD" id="cd18914">
    <property type="entry name" value="bHLH_AtORG2_like"/>
    <property type="match status" value="1"/>
</dbReference>
<evidence type="ECO:0000256" key="5">
    <source>
        <dbReference type="ARBA" id="ARBA00023163"/>
    </source>
</evidence>
<accession>A0AAU9RQ16</accession>
<keyword evidence="11" id="KW-1185">Reference proteome</keyword>
<evidence type="ECO:0000256" key="2">
    <source>
        <dbReference type="ARBA" id="ARBA00011738"/>
    </source>
</evidence>
<feature type="coiled-coil region" evidence="7">
    <location>
        <begin position="157"/>
        <end position="184"/>
    </location>
</feature>
<dbReference type="SMART" id="SM00353">
    <property type="entry name" value="HLH"/>
    <property type="match status" value="1"/>
</dbReference>
<dbReference type="AlphaFoldDB" id="A0AAU9RQ16"/>
<dbReference type="InterPro" id="IPR011598">
    <property type="entry name" value="bHLH_dom"/>
</dbReference>
<name>A0AAU9RQ16_THLAR</name>
<keyword evidence="3" id="KW-0805">Transcription regulation</keyword>
<protein>
    <recommendedName>
        <fullName evidence="9">BHLH domain-containing protein</fullName>
    </recommendedName>
</protein>
<gene>
    <name evidence="10" type="ORF">TAV2_LOCUS6260</name>
</gene>
<feature type="compositionally biased region" description="Basic and acidic residues" evidence="8">
    <location>
        <begin position="109"/>
        <end position="126"/>
    </location>
</feature>
<dbReference type="Proteomes" id="UP000836841">
    <property type="component" value="Chromosome 2"/>
</dbReference>
<keyword evidence="6" id="KW-0539">Nucleus</keyword>
<dbReference type="FunFam" id="4.10.280.10:FF:000085">
    <property type="entry name" value="Transcription factor bHLH126"/>
    <property type="match status" value="1"/>
</dbReference>
<dbReference type="Pfam" id="PF00010">
    <property type="entry name" value="HLH"/>
    <property type="match status" value="1"/>
</dbReference>
<dbReference type="GO" id="GO:0046983">
    <property type="term" value="F:protein dimerization activity"/>
    <property type="evidence" value="ECO:0007669"/>
    <property type="project" value="InterPro"/>
</dbReference>
<dbReference type="GO" id="GO:0090575">
    <property type="term" value="C:RNA polymerase II transcription regulator complex"/>
    <property type="evidence" value="ECO:0007669"/>
    <property type="project" value="TreeGrafter"/>
</dbReference>
<keyword evidence="7" id="KW-0175">Coiled coil</keyword>
<evidence type="ECO:0000259" key="9">
    <source>
        <dbReference type="PROSITE" id="PS50888"/>
    </source>
</evidence>
<evidence type="ECO:0000313" key="10">
    <source>
        <dbReference type="EMBL" id="CAH2048089.1"/>
    </source>
</evidence>
<comment type="subunit">
    <text evidence="2">Homodimer.</text>
</comment>
<proteinExistence type="predicted"/>
<dbReference type="SUPFAM" id="SSF47459">
    <property type="entry name" value="HLH, helix-loop-helix DNA-binding domain"/>
    <property type="match status" value="1"/>
</dbReference>
<dbReference type="Gene3D" id="4.10.280.10">
    <property type="entry name" value="Helix-loop-helix DNA-binding domain"/>
    <property type="match status" value="1"/>
</dbReference>
<evidence type="ECO:0000256" key="7">
    <source>
        <dbReference type="SAM" id="Coils"/>
    </source>
</evidence>
<dbReference type="PANTHER" id="PTHR13935">
    <property type="entry name" value="ACHAETE-SCUTE TRANSCRIPTION FACTOR-RELATED"/>
    <property type="match status" value="1"/>
</dbReference>
<feature type="region of interest" description="Disordered" evidence="8">
    <location>
        <begin position="101"/>
        <end position="126"/>
    </location>
</feature>
<feature type="domain" description="BHLH" evidence="9">
    <location>
        <begin position="115"/>
        <end position="167"/>
    </location>
</feature>
<dbReference type="GO" id="GO:0000981">
    <property type="term" value="F:DNA-binding transcription factor activity, RNA polymerase II-specific"/>
    <property type="evidence" value="ECO:0007669"/>
    <property type="project" value="TreeGrafter"/>
</dbReference>
<evidence type="ECO:0000256" key="4">
    <source>
        <dbReference type="ARBA" id="ARBA00023125"/>
    </source>
</evidence>
<dbReference type="InterPro" id="IPR015660">
    <property type="entry name" value="MASH1/Ascl1a-like"/>
</dbReference>
<comment type="subcellular location">
    <subcellularLocation>
        <location evidence="1">Nucleus</location>
    </subcellularLocation>
</comment>